<evidence type="ECO:0008006" key="4">
    <source>
        <dbReference type="Google" id="ProtNLM"/>
    </source>
</evidence>
<proteinExistence type="predicted"/>
<feature type="chain" id="PRO_5045691442" description="Pentapeptide repeat protein" evidence="1">
    <location>
        <begin position="21"/>
        <end position="100"/>
    </location>
</feature>
<reference evidence="3" key="1">
    <citation type="journal article" date="2019" name="Int. J. Syst. Evol. Microbiol.">
        <title>The Global Catalogue of Microorganisms (GCM) 10K type strain sequencing project: providing services to taxonomists for standard genome sequencing and annotation.</title>
        <authorList>
            <consortium name="The Broad Institute Genomics Platform"/>
            <consortium name="The Broad Institute Genome Sequencing Center for Infectious Disease"/>
            <person name="Wu L."/>
            <person name="Ma J."/>
        </authorList>
    </citation>
    <scope>NUCLEOTIDE SEQUENCE [LARGE SCALE GENOMIC DNA]</scope>
    <source>
        <strain evidence="3">KCTC 42282</strain>
    </source>
</reference>
<name>A0ABV7UIE6_9HYPH</name>
<protein>
    <recommendedName>
        <fullName evidence="4">Pentapeptide repeat protein</fullName>
    </recommendedName>
</protein>
<organism evidence="2 3">
    <name type="scientific">Camelimonas fluminis</name>
    <dbReference type="NCBI Taxonomy" id="1576911"/>
    <lineage>
        <taxon>Bacteria</taxon>
        <taxon>Pseudomonadati</taxon>
        <taxon>Pseudomonadota</taxon>
        <taxon>Alphaproteobacteria</taxon>
        <taxon>Hyphomicrobiales</taxon>
        <taxon>Chelatococcaceae</taxon>
        <taxon>Camelimonas</taxon>
    </lineage>
</organism>
<evidence type="ECO:0000313" key="2">
    <source>
        <dbReference type="EMBL" id="MFC3638318.1"/>
    </source>
</evidence>
<feature type="signal peptide" evidence="1">
    <location>
        <begin position="1"/>
        <end position="20"/>
    </location>
</feature>
<dbReference type="RefSeq" id="WP_191320858.1">
    <property type="nucleotide sequence ID" value="NZ_BNCG01000027.1"/>
</dbReference>
<evidence type="ECO:0000313" key="3">
    <source>
        <dbReference type="Proteomes" id="UP001595704"/>
    </source>
</evidence>
<dbReference type="Proteomes" id="UP001595704">
    <property type="component" value="Unassembled WGS sequence"/>
</dbReference>
<keyword evidence="1" id="KW-0732">Signal</keyword>
<accession>A0ABV7UIE6</accession>
<keyword evidence="3" id="KW-1185">Reference proteome</keyword>
<comment type="caution">
    <text evidence="2">The sequence shown here is derived from an EMBL/GenBank/DDBJ whole genome shotgun (WGS) entry which is preliminary data.</text>
</comment>
<evidence type="ECO:0000256" key="1">
    <source>
        <dbReference type="SAM" id="SignalP"/>
    </source>
</evidence>
<gene>
    <name evidence="2" type="ORF">ACFONL_13200</name>
</gene>
<dbReference type="EMBL" id="JBHRYC010000065">
    <property type="protein sequence ID" value="MFC3638318.1"/>
    <property type="molecule type" value="Genomic_DNA"/>
</dbReference>
<sequence>MRKLIVCLIASLFAGAGALAADADVDLRGLDTLGGEYTGKAKVTLKESNLSEGPKLDLSNPLLADTLGTAGDKDQGLCSSSAGGCDGLVGAPLIGGDTLK</sequence>